<evidence type="ECO:0000256" key="4">
    <source>
        <dbReference type="ARBA" id="ARBA00022729"/>
    </source>
</evidence>
<organism evidence="11 12">
    <name type="scientific">Cohnella cellulosilytica</name>
    <dbReference type="NCBI Taxonomy" id="986710"/>
    <lineage>
        <taxon>Bacteria</taxon>
        <taxon>Bacillati</taxon>
        <taxon>Bacillota</taxon>
        <taxon>Bacilli</taxon>
        <taxon>Bacillales</taxon>
        <taxon>Paenibacillaceae</taxon>
        <taxon>Cohnella</taxon>
    </lineage>
</organism>
<accession>A0ABW2FEP4</accession>
<dbReference type="InterPro" id="IPR008844">
    <property type="entry name" value="Spore_GerAC-like"/>
</dbReference>
<feature type="chain" id="PRO_5046203692" evidence="8">
    <location>
        <begin position="23"/>
        <end position="406"/>
    </location>
</feature>
<evidence type="ECO:0000313" key="11">
    <source>
        <dbReference type="EMBL" id="MFC7150571.1"/>
    </source>
</evidence>
<dbReference type="InterPro" id="IPR057336">
    <property type="entry name" value="GerAC_N"/>
</dbReference>
<keyword evidence="3" id="KW-0309">Germination</keyword>
<evidence type="ECO:0000256" key="2">
    <source>
        <dbReference type="ARBA" id="ARBA00007886"/>
    </source>
</evidence>
<feature type="domain" description="Spore germination GerAC-like C-terminal" evidence="9">
    <location>
        <begin position="229"/>
        <end position="393"/>
    </location>
</feature>
<dbReference type="PANTHER" id="PTHR35789:SF1">
    <property type="entry name" value="SPORE GERMINATION PROTEIN B3"/>
    <property type="match status" value="1"/>
</dbReference>
<evidence type="ECO:0000256" key="3">
    <source>
        <dbReference type="ARBA" id="ARBA00022544"/>
    </source>
</evidence>
<dbReference type="Pfam" id="PF25198">
    <property type="entry name" value="Spore_GerAC_N"/>
    <property type="match status" value="1"/>
</dbReference>
<dbReference type="RefSeq" id="WP_378052960.1">
    <property type="nucleotide sequence ID" value="NZ_JBHMDN010000069.1"/>
</dbReference>
<gene>
    <name evidence="11" type="ORF">ACFQMJ_18725</name>
</gene>
<keyword evidence="5" id="KW-0472">Membrane</keyword>
<keyword evidence="12" id="KW-1185">Reference proteome</keyword>
<evidence type="ECO:0000256" key="7">
    <source>
        <dbReference type="ARBA" id="ARBA00023288"/>
    </source>
</evidence>
<evidence type="ECO:0000313" key="12">
    <source>
        <dbReference type="Proteomes" id="UP001596378"/>
    </source>
</evidence>
<comment type="subcellular location">
    <subcellularLocation>
        <location evidence="1">Membrane</location>
        <topology evidence="1">Lipid-anchor</topology>
    </subcellularLocation>
</comment>
<keyword evidence="7" id="KW-0449">Lipoprotein</keyword>
<keyword evidence="4 8" id="KW-0732">Signal</keyword>
<evidence type="ECO:0000259" key="9">
    <source>
        <dbReference type="Pfam" id="PF05504"/>
    </source>
</evidence>
<dbReference type="EMBL" id="JBHTAI010000011">
    <property type="protein sequence ID" value="MFC7150571.1"/>
    <property type="molecule type" value="Genomic_DNA"/>
</dbReference>
<dbReference type="Pfam" id="PF05504">
    <property type="entry name" value="Spore_GerAC"/>
    <property type="match status" value="1"/>
</dbReference>
<feature type="domain" description="Spore germination protein N-terminal" evidence="10">
    <location>
        <begin position="25"/>
        <end position="201"/>
    </location>
</feature>
<evidence type="ECO:0000256" key="8">
    <source>
        <dbReference type="SAM" id="SignalP"/>
    </source>
</evidence>
<evidence type="ECO:0000259" key="10">
    <source>
        <dbReference type="Pfam" id="PF25198"/>
    </source>
</evidence>
<comment type="caution">
    <text evidence="11">The sequence shown here is derived from an EMBL/GenBank/DDBJ whole genome shotgun (WGS) entry which is preliminary data.</text>
</comment>
<dbReference type="NCBIfam" id="TIGR02887">
    <property type="entry name" value="spore_ger_x_C"/>
    <property type="match status" value="1"/>
</dbReference>
<name>A0ABW2FEP4_9BACL</name>
<sequence>MRAAKRFASLSILLIASFGATGCWDRTELNELAITSATAIDWEDGKWSISYQVVIPSAISKTMSVTGGGASKLPIIVYSTQGKTIREAVGRSTLESPRHLFFSHTRVVVISDVVARQGLSPLLDVYFRNPDSRETVSVLIAKGNARKILEQLMQLQIIPGDGIEETLRNEAEEFSALPNVRIYDLALSIVSPSRSAIVPEILISGKEEVSSADALSKTSLSSKLRLGRLAVFNGDRMAGWMSREEALGAAFIRNRIKTTTIPFACEKDKAKIDSAFKLAESATQLTPKKDGDGFTMRIEVQGEGQLMETDCTKDLNEPSVARQLEGQLEREITDRIENAWQAARKMNIDVVGFADAIHRKYPKEWKRMKKDWPAFLAKIQIEPSVHVTIKRMGLTNRSFKTLTEKD</sequence>
<comment type="similarity">
    <text evidence="2">Belongs to the GerABKC lipoprotein family.</text>
</comment>
<dbReference type="PROSITE" id="PS51257">
    <property type="entry name" value="PROKAR_LIPOPROTEIN"/>
    <property type="match status" value="1"/>
</dbReference>
<evidence type="ECO:0000256" key="6">
    <source>
        <dbReference type="ARBA" id="ARBA00023139"/>
    </source>
</evidence>
<dbReference type="Gene3D" id="3.30.300.210">
    <property type="entry name" value="Nutrient germinant receptor protein C, domain 3"/>
    <property type="match status" value="1"/>
</dbReference>
<keyword evidence="6" id="KW-0564">Palmitate</keyword>
<dbReference type="Proteomes" id="UP001596378">
    <property type="component" value="Unassembled WGS sequence"/>
</dbReference>
<dbReference type="InterPro" id="IPR038501">
    <property type="entry name" value="Spore_GerAC_C_sf"/>
</dbReference>
<feature type="signal peptide" evidence="8">
    <location>
        <begin position="1"/>
        <end position="22"/>
    </location>
</feature>
<reference evidence="12" key="1">
    <citation type="journal article" date="2019" name="Int. J. Syst. Evol. Microbiol.">
        <title>The Global Catalogue of Microorganisms (GCM) 10K type strain sequencing project: providing services to taxonomists for standard genome sequencing and annotation.</title>
        <authorList>
            <consortium name="The Broad Institute Genomics Platform"/>
            <consortium name="The Broad Institute Genome Sequencing Center for Infectious Disease"/>
            <person name="Wu L."/>
            <person name="Ma J."/>
        </authorList>
    </citation>
    <scope>NUCLEOTIDE SEQUENCE [LARGE SCALE GENOMIC DNA]</scope>
    <source>
        <strain evidence="12">KCTC 12907</strain>
    </source>
</reference>
<dbReference type="PANTHER" id="PTHR35789">
    <property type="entry name" value="SPORE GERMINATION PROTEIN B3"/>
    <property type="match status" value="1"/>
</dbReference>
<evidence type="ECO:0000256" key="5">
    <source>
        <dbReference type="ARBA" id="ARBA00023136"/>
    </source>
</evidence>
<protein>
    <submittedName>
        <fullName evidence="11">Ger(X)C family spore germination protein</fullName>
    </submittedName>
</protein>
<evidence type="ECO:0000256" key="1">
    <source>
        <dbReference type="ARBA" id="ARBA00004635"/>
    </source>
</evidence>
<dbReference type="InterPro" id="IPR046953">
    <property type="entry name" value="Spore_GerAC-like_C"/>
</dbReference>
<proteinExistence type="inferred from homology"/>